<feature type="compositionally biased region" description="Polar residues" evidence="2">
    <location>
        <begin position="186"/>
        <end position="216"/>
    </location>
</feature>
<name>A0A170APG2_ABSGL</name>
<feature type="region of interest" description="Disordered" evidence="2">
    <location>
        <begin position="136"/>
        <end position="170"/>
    </location>
</feature>
<dbReference type="Proteomes" id="UP000078561">
    <property type="component" value="Unassembled WGS sequence"/>
</dbReference>
<organism evidence="3">
    <name type="scientific">Absidia glauca</name>
    <name type="common">Pin mould</name>
    <dbReference type="NCBI Taxonomy" id="4829"/>
    <lineage>
        <taxon>Eukaryota</taxon>
        <taxon>Fungi</taxon>
        <taxon>Fungi incertae sedis</taxon>
        <taxon>Mucoromycota</taxon>
        <taxon>Mucoromycotina</taxon>
        <taxon>Mucoromycetes</taxon>
        <taxon>Mucorales</taxon>
        <taxon>Cunninghamellaceae</taxon>
        <taxon>Absidia</taxon>
    </lineage>
</organism>
<reference evidence="3" key="1">
    <citation type="submission" date="2016-04" db="EMBL/GenBank/DDBJ databases">
        <authorList>
            <person name="Evans L.H."/>
            <person name="Alamgir A."/>
            <person name="Owens N."/>
            <person name="Weber N.D."/>
            <person name="Virtaneva K."/>
            <person name="Barbian K."/>
            <person name="Babar A."/>
            <person name="Rosenke K."/>
        </authorList>
    </citation>
    <scope>NUCLEOTIDE SEQUENCE [LARGE SCALE GENOMIC DNA]</scope>
    <source>
        <strain evidence="3">CBS 101.48</strain>
    </source>
</reference>
<accession>A0A170APG2</accession>
<evidence type="ECO:0000313" key="4">
    <source>
        <dbReference type="Proteomes" id="UP000078561"/>
    </source>
</evidence>
<keyword evidence="1" id="KW-0175">Coiled coil</keyword>
<evidence type="ECO:0000256" key="2">
    <source>
        <dbReference type="SAM" id="MobiDB-lite"/>
    </source>
</evidence>
<sequence>MPPRFQPNHNMVTRPLQSETLALNRILGTDILEHSSRILDHFATTGTSQLGGGLKGAEPPRLLIEKLLEKCDDFDAVCDQIYYILEQSKKVLQLQYQQINVTNAKKKLEAEQQQQQQQKEEEQKSSLAAAASLDDDLSLGFNTGNGNNSHGDSNNGNNNGSNNTNGDLMEVDDATNNLDVEMIDQHGSNGTSNGTQGDGGHSNNKGMDSTGSSRNANHGGRPQHVDDDEEWDELLQQQKERLDRIKKVMALGMDAATVNAEGGKVSQDDLLF</sequence>
<gene>
    <name evidence="3" type="primary">ABSGL_13562.1 scaffold 14267</name>
</gene>
<dbReference type="EMBL" id="LT554871">
    <property type="protein sequence ID" value="SAM07904.1"/>
    <property type="molecule type" value="Genomic_DNA"/>
</dbReference>
<feature type="coiled-coil region" evidence="1">
    <location>
        <begin position="94"/>
        <end position="130"/>
    </location>
</feature>
<dbReference type="AlphaFoldDB" id="A0A170APG2"/>
<dbReference type="InParanoid" id="A0A170APG2"/>
<feature type="region of interest" description="Disordered" evidence="2">
    <location>
        <begin position="183"/>
        <end position="229"/>
    </location>
</feature>
<keyword evidence="4" id="KW-1185">Reference proteome</keyword>
<feature type="compositionally biased region" description="Low complexity" evidence="2">
    <location>
        <begin position="136"/>
        <end position="167"/>
    </location>
</feature>
<evidence type="ECO:0000313" key="3">
    <source>
        <dbReference type="EMBL" id="SAM07904.1"/>
    </source>
</evidence>
<protein>
    <submittedName>
        <fullName evidence="3">Uncharacterized protein</fullName>
    </submittedName>
</protein>
<evidence type="ECO:0000256" key="1">
    <source>
        <dbReference type="SAM" id="Coils"/>
    </source>
</evidence>
<dbReference type="OrthoDB" id="2423920at2759"/>
<proteinExistence type="predicted"/>
<dbReference type="OMA" id="CDQIYFI"/>